<protein>
    <submittedName>
        <fullName evidence="1">Uncharacterized protein</fullName>
    </submittedName>
</protein>
<evidence type="ECO:0000313" key="1">
    <source>
        <dbReference type="EMBL" id="KIK42471.1"/>
    </source>
</evidence>
<reference evidence="2" key="2">
    <citation type="submission" date="2015-01" db="EMBL/GenBank/DDBJ databases">
        <title>Evolutionary Origins and Diversification of the Mycorrhizal Mutualists.</title>
        <authorList>
            <consortium name="DOE Joint Genome Institute"/>
            <consortium name="Mycorrhizal Genomics Consortium"/>
            <person name="Kohler A."/>
            <person name="Kuo A."/>
            <person name="Nagy L.G."/>
            <person name="Floudas D."/>
            <person name="Copeland A."/>
            <person name="Barry K.W."/>
            <person name="Cichocki N."/>
            <person name="Veneault-Fourrey C."/>
            <person name="LaButti K."/>
            <person name="Lindquist E.A."/>
            <person name="Lipzen A."/>
            <person name="Lundell T."/>
            <person name="Morin E."/>
            <person name="Murat C."/>
            <person name="Riley R."/>
            <person name="Ohm R."/>
            <person name="Sun H."/>
            <person name="Tunlid A."/>
            <person name="Henrissat B."/>
            <person name="Grigoriev I.V."/>
            <person name="Hibbett D.S."/>
            <person name="Martin F."/>
        </authorList>
    </citation>
    <scope>NUCLEOTIDE SEQUENCE [LARGE SCALE GENOMIC DNA]</scope>
    <source>
        <strain evidence="2">UH-Slu-Lm8-n1</strain>
    </source>
</reference>
<organism evidence="1 2">
    <name type="scientific">Suillus luteus UH-Slu-Lm8-n1</name>
    <dbReference type="NCBI Taxonomy" id="930992"/>
    <lineage>
        <taxon>Eukaryota</taxon>
        <taxon>Fungi</taxon>
        <taxon>Dikarya</taxon>
        <taxon>Basidiomycota</taxon>
        <taxon>Agaricomycotina</taxon>
        <taxon>Agaricomycetes</taxon>
        <taxon>Agaricomycetidae</taxon>
        <taxon>Boletales</taxon>
        <taxon>Suillineae</taxon>
        <taxon>Suillaceae</taxon>
        <taxon>Suillus</taxon>
    </lineage>
</organism>
<dbReference type="HOGENOM" id="CLU_2869122_0_0_1"/>
<dbReference type="AlphaFoldDB" id="A0A0D0AKW5"/>
<sequence length="64" mass="7496">MLLWVPWLTKSTELDFGMVERIAPLKLGEKKPRFDGSEFCRWTVLLGCRIVEEEANMSKLRQVI</sequence>
<proteinExistence type="predicted"/>
<name>A0A0D0AKW5_9AGAM</name>
<accession>A0A0D0AKW5</accession>
<dbReference type="Proteomes" id="UP000054485">
    <property type="component" value="Unassembled WGS sequence"/>
</dbReference>
<keyword evidence="2" id="KW-1185">Reference proteome</keyword>
<dbReference type="InParanoid" id="A0A0D0AKW5"/>
<reference evidence="1 2" key="1">
    <citation type="submission" date="2014-04" db="EMBL/GenBank/DDBJ databases">
        <authorList>
            <consortium name="DOE Joint Genome Institute"/>
            <person name="Kuo A."/>
            <person name="Ruytinx J."/>
            <person name="Rineau F."/>
            <person name="Colpaert J."/>
            <person name="Kohler A."/>
            <person name="Nagy L.G."/>
            <person name="Floudas D."/>
            <person name="Copeland A."/>
            <person name="Barry K.W."/>
            <person name="Cichocki N."/>
            <person name="Veneault-Fourrey C."/>
            <person name="LaButti K."/>
            <person name="Lindquist E.A."/>
            <person name="Lipzen A."/>
            <person name="Lundell T."/>
            <person name="Morin E."/>
            <person name="Murat C."/>
            <person name="Sun H."/>
            <person name="Tunlid A."/>
            <person name="Henrissat B."/>
            <person name="Grigoriev I.V."/>
            <person name="Hibbett D.S."/>
            <person name="Martin F."/>
            <person name="Nordberg H.P."/>
            <person name="Cantor M.N."/>
            <person name="Hua S.X."/>
        </authorList>
    </citation>
    <scope>NUCLEOTIDE SEQUENCE [LARGE SCALE GENOMIC DNA]</scope>
    <source>
        <strain evidence="1 2">UH-Slu-Lm8-n1</strain>
    </source>
</reference>
<gene>
    <name evidence="1" type="ORF">CY34DRAFT_804898</name>
</gene>
<evidence type="ECO:0000313" key="2">
    <source>
        <dbReference type="Proteomes" id="UP000054485"/>
    </source>
</evidence>
<dbReference type="EMBL" id="KN835238">
    <property type="protein sequence ID" value="KIK42471.1"/>
    <property type="molecule type" value="Genomic_DNA"/>
</dbReference>